<sequence>MFRVLGSRMALINGCGRCQAIKKSRAFEELCWGSISHP</sequence>
<proteinExistence type="predicted"/>
<evidence type="ECO:0000313" key="1">
    <source>
        <dbReference type="EMBL" id="CAL1268976.1"/>
    </source>
</evidence>
<reference evidence="1 2" key="1">
    <citation type="submission" date="2024-04" db="EMBL/GenBank/DDBJ databases">
        <authorList>
            <person name="Rising A."/>
            <person name="Reimegard J."/>
            <person name="Sonavane S."/>
            <person name="Akerstrom W."/>
            <person name="Nylinder S."/>
            <person name="Hedman E."/>
            <person name="Kallberg Y."/>
        </authorList>
    </citation>
    <scope>NUCLEOTIDE SEQUENCE [LARGE SCALE GENOMIC DNA]</scope>
</reference>
<organism evidence="1 2">
    <name type="scientific">Larinioides sclopetarius</name>
    <dbReference type="NCBI Taxonomy" id="280406"/>
    <lineage>
        <taxon>Eukaryota</taxon>
        <taxon>Metazoa</taxon>
        <taxon>Ecdysozoa</taxon>
        <taxon>Arthropoda</taxon>
        <taxon>Chelicerata</taxon>
        <taxon>Arachnida</taxon>
        <taxon>Araneae</taxon>
        <taxon>Araneomorphae</taxon>
        <taxon>Entelegynae</taxon>
        <taxon>Araneoidea</taxon>
        <taxon>Araneidae</taxon>
        <taxon>Larinioides</taxon>
    </lineage>
</organism>
<accession>A0AAV1ZD81</accession>
<gene>
    <name evidence="1" type="ORF">LARSCL_LOCUS4491</name>
</gene>
<keyword evidence="2" id="KW-1185">Reference proteome</keyword>
<dbReference type="Proteomes" id="UP001497382">
    <property type="component" value="Unassembled WGS sequence"/>
</dbReference>
<evidence type="ECO:0000313" key="2">
    <source>
        <dbReference type="Proteomes" id="UP001497382"/>
    </source>
</evidence>
<name>A0AAV1ZD81_9ARAC</name>
<protein>
    <submittedName>
        <fullName evidence="1">Uncharacterized protein</fullName>
    </submittedName>
</protein>
<dbReference type="AlphaFoldDB" id="A0AAV1ZD81"/>
<comment type="caution">
    <text evidence="1">The sequence shown here is derived from an EMBL/GenBank/DDBJ whole genome shotgun (WGS) entry which is preliminary data.</text>
</comment>
<dbReference type="EMBL" id="CAXIEN010000037">
    <property type="protein sequence ID" value="CAL1268976.1"/>
    <property type="molecule type" value="Genomic_DNA"/>
</dbReference>